<keyword evidence="1" id="KW-1133">Transmembrane helix</keyword>
<keyword evidence="1" id="KW-0812">Transmembrane</keyword>
<dbReference type="EMBL" id="LAZR01000512">
    <property type="protein sequence ID" value="KKN65999.1"/>
    <property type="molecule type" value="Genomic_DNA"/>
</dbReference>
<organism evidence="2">
    <name type="scientific">marine sediment metagenome</name>
    <dbReference type="NCBI Taxonomy" id="412755"/>
    <lineage>
        <taxon>unclassified sequences</taxon>
        <taxon>metagenomes</taxon>
        <taxon>ecological metagenomes</taxon>
    </lineage>
</organism>
<protein>
    <submittedName>
        <fullName evidence="2">Uncharacterized protein</fullName>
    </submittedName>
</protein>
<proteinExistence type="predicted"/>
<evidence type="ECO:0000256" key="1">
    <source>
        <dbReference type="SAM" id="Phobius"/>
    </source>
</evidence>
<dbReference type="AlphaFoldDB" id="A0A0F9SG18"/>
<evidence type="ECO:0000313" key="2">
    <source>
        <dbReference type="EMBL" id="KKN65999.1"/>
    </source>
</evidence>
<gene>
    <name evidence="2" type="ORF">LCGC14_0475910</name>
</gene>
<feature type="transmembrane region" description="Helical" evidence="1">
    <location>
        <begin position="50"/>
        <end position="71"/>
    </location>
</feature>
<name>A0A0F9SG18_9ZZZZ</name>
<accession>A0A0F9SG18</accession>
<comment type="caution">
    <text evidence="2">The sequence shown here is derived from an EMBL/GenBank/DDBJ whole genome shotgun (WGS) entry which is preliminary data.</text>
</comment>
<keyword evidence="1" id="KW-0472">Membrane</keyword>
<sequence>MDLIAQIMIVVLGGLAIALLSVKRFAKWGHIAGLCSEPFWAYVFIVNKQFLLLLLVVWYTIAFGNGIYNYWIKK</sequence>
<reference evidence="2" key="1">
    <citation type="journal article" date="2015" name="Nature">
        <title>Complex archaea that bridge the gap between prokaryotes and eukaryotes.</title>
        <authorList>
            <person name="Spang A."/>
            <person name="Saw J.H."/>
            <person name="Jorgensen S.L."/>
            <person name="Zaremba-Niedzwiedzka K."/>
            <person name="Martijn J."/>
            <person name="Lind A.E."/>
            <person name="van Eijk R."/>
            <person name="Schleper C."/>
            <person name="Guy L."/>
            <person name="Ettema T.J."/>
        </authorList>
    </citation>
    <scope>NUCLEOTIDE SEQUENCE</scope>
</reference>